<comment type="caution">
    <text evidence="1">The sequence shown here is derived from an EMBL/GenBank/DDBJ whole genome shotgun (WGS) entry which is preliminary data.</text>
</comment>
<evidence type="ECO:0000313" key="1">
    <source>
        <dbReference type="EMBL" id="KAJ6794254.1"/>
    </source>
</evidence>
<protein>
    <submittedName>
        <fullName evidence="1">Uncharacterized protein</fullName>
    </submittedName>
</protein>
<name>A0AAX6DR28_IRIPA</name>
<keyword evidence="2" id="KW-1185">Reference proteome</keyword>
<gene>
    <name evidence="1" type="ORF">M6B38_231600</name>
</gene>
<dbReference type="EMBL" id="JANAVB010042420">
    <property type="protein sequence ID" value="KAJ6794254.1"/>
    <property type="molecule type" value="Genomic_DNA"/>
</dbReference>
<accession>A0AAX6DR28</accession>
<organism evidence="1 2">
    <name type="scientific">Iris pallida</name>
    <name type="common">Sweet iris</name>
    <dbReference type="NCBI Taxonomy" id="29817"/>
    <lineage>
        <taxon>Eukaryota</taxon>
        <taxon>Viridiplantae</taxon>
        <taxon>Streptophyta</taxon>
        <taxon>Embryophyta</taxon>
        <taxon>Tracheophyta</taxon>
        <taxon>Spermatophyta</taxon>
        <taxon>Magnoliopsida</taxon>
        <taxon>Liliopsida</taxon>
        <taxon>Asparagales</taxon>
        <taxon>Iridaceae</taxon>
        <taxon>Iridoideae</taxon>
        <taxon>Irideae</taxon>
        <taxon>Iris</taxon>
    </lineage>
</organism>
<reference evidence="1" key="1">
    <citation type="journal article" date="2023" name="GigaByte">
        <title>Genome assembly of the bearded iris, Iris pallida Lam.</title>
        <authorList>
            <person name="Bruccoleri R.E."/>
            <person name="Oakeley E.J."/>
            <person name="Faust A.M.E."/>
            <person name="Altorfer M."/>
            <person name="Dessus-Babus S."/>
            <person name="Burckhardt D."/>
            <person name="Oertli M."/>
            <person name="Naumann U."/>
            <person name="Petersen F."/>
            <person name="Wong J."/>
        </authorList>
    </citation>
    <scope>NUCLEOTIDE SEQUENCE</scope>
    <source>
        <strain evidence="1">GSM-AAB239-AS_SAM_17_03QT</strain>
    </source>
</reference>
<reference evidence="1" key="2">
    <citation type="submission" date="2023-04" db="EMBL/GenBank/DDBJ databases">
        <authorList>
            <person name="Bruccoleri R.E."/>
            <person name="Oakeley E.J."/>
            <person name="Faust A.-M."/>
            <person name="Dessus-Babus S."/>
            <person name="Altorfer M."/>
            <person name="Burckhardt D."/>
            <person name="Oertli M."/>
            <person name="Naumann U."/>
            <person name="Petersen F."/>
            <person name="Wong J."/>
        </authorList>
    </citation>
    <scope>NUCLEOTIDE SEQUENCE</scope>
    <source>
        <strain evidence="1">GSM-AAB239-AS_SAM_17_03QT</strain>
        <tissue evidence="1">Leaf</tissue>
    </source>
</reference>
<sequence length="46" mass="5304">MGSRVVFVSRFARLYFGLCPDSFTFSIVGVRYWDYVTMLSFGGVRL</sequence>
<proteinExistence type="predicted"/>
<dbReference type="AlphaFoldDB" id="A0AAX6DR28"/>
<dbReference type="Proteomes" id="UP001140949">
    <property type="component" value="Unassembled WGS sequence"/>
</dbReference>
<evidence type="ECO:0000313" key="2">
    <source>
        <dbReference type="Proteomes" id="UP001140949"/>
    </source>
</evidence>